<dbReference type="EMBL" id="CP035631">
    <property type="protein sequence ID" value="WFF40017.1"/>
    <property type="molecule type" value="Genomic_DNA"/>
</dbReference>
<evidence type="ECO:0008006" key="3">
    <source>
        <dbReference type="Google" id="ProtNLM"/>
    </source>
</evidence>
<evidence type="ECO:0000313" key="1">
    <source>
        <dbReference type="EMBL" id="WFF40017.1"/>
    </source>
</evidence>
<protein>
    <recommendedName>
        <fullName evidence="3">Transposase</fullName>
    </recommendedName>
</protein>
<evidence type="ECO:0000313" key="2">
    <source>
        <dbReference type="Proteomes" id="UP001321526"/>
    </source>
</evidence>
<keyword evidence="2" id="KW-1185">Reference proteome</keyword>
<dbReference type="Proteomes" id="UP001321526">
    <property type="component" value="Chromosome"/>
</dbReference>
<name>A0ABY8FBS0_9GAMM</name>
<organism evidence="1 2">
    <name type="scientific">Salinicola endophyticus</name>
    <dbReference type="NCBI Taxonomy" id="1949083"/>
    <lineage>
        <taxon>Bacteria</taxon>
        <taxon>Pseudomonadati</taxon>
        <taxon>Pseudomonadota</taxon>
        <taxon>Gammaproteobacteria</taxon>
        <taxon>Oceanospirillales</taxon>
        <taxon>Halomonadaceae</taxon>
        <taxon>Salinicola</taxon>
    </lineage>
</organism>
<accession>A0ABY8FBS0</accession>
<sequence length="99" mass="11220">MNTEEYLTELEALQATLAEERLAHQRTKRILETRLSASNALLGEALDRQDTAEARLSALMAENRTLKRRLELDHTLAAVMPWSTHRQHAGSASMPLFFC</sequence>
<dbReference type="RefSeq" id="WP_110675513.1">
    <property type="nucleotide sequence ID" value="NZ_CP035631.1"/>
</dbReference>
<reference evidence="1 2" key="1">
    <citation type="submission" date="2019-01" db="EMBL/GenBank/DDBJ databases">
        <title>Genome sequence of Salinicola endophyticus REST5.</title>
        <authorList>
            <person name="Nascimento F.X."/>
        </authorList>
    </citation>
    <scope>NUCLEOTIDE SEQUENCE [LARGE SCALE GENOMIC DNA]</scope>
    <source>
        <strain evidence="1 2">REST5</strain>
    </source>
</reference>
<proteinExistence type="predicted"/>
<gene>
    <name evidence="1" type="ORF">EVC62_00130</name>
</gene>